<dbReference type="PANTHER" id="PTHR38471">
    <property type="entry name" value="FOUR HELIX BUNDLE PROTEIN"/>
    <property type="match status" value="1"/>
</dbReference>
<organism evidence="2 3">
    <name type="scientific">Planctomyces bekefii</name>
    <dbReference type="NCBI Taxonomy" id="1653850"/>
    <lineage>
        <taxon>Bacteria</taxon>
        <taxon>Pseudomonadati</taxon>
        <taxon>Planctomycetota</taxon>
        <taxon>Planctomycetia</taxon>
        <taxon>Planctomycetales</taxon>
        <taxon>Planctomycetaceae</taxon>
        <taxon>Planctomyces</taxon>
    </lineage>
</organism>
<dbReference type="CDD" id="cd16377">
    <property type="entry name" value="23S_rRNA_IVP_like"/>
    <property type="match status" value="1"/>
</dbReference>
<dbReference type="Proteomes" id="UP000321083">
    <property type="component" value="Unassembled WGS sequence"/>
</dbReference>
<evidence type="ECO:0000256" key="1">
    <source>
        <dbReference type="SAM" id="MobiDB-lite"/>
    </source>
</evidence>
<dbReference type="NCBIfam" id="TIGR02436">
    <property type="entry name" value="four helix bundle protein"/>
    <property type="match status" value="1"/>
</dbReference>
<reference evidence="2 3" key="1">
    <citation type="submission" date="2019-08" db="EMBL/GenBank/DDBJ databases">
        <title>100 year-old enigma solved: identification of Planctomyces bekefii, the type genus and species of the phylum Planctomycetes.</title>
        <authorList>
            <person name="Svetlana D.N."/>
            <person name="Overmann J."/>
        </authorList>
    </citation>
    <scope>NUCLEOTIDE SEQUENCE [LARGE SCALE GENOMIC DNA]</scope>
    <source>
        <strain evidence="2">Phe10_nw2017</strain>
    </source>
</reference>
<gene>
    <name evidence="2" type="ORF">E3A20_30380</name>
</gene>
<accession>A0A5C6M3K8</accession>
<keyword evidence="3" id="KW-1185">Reference proteome</keyword>
<dbReference type="AlphaFoldDB" id="A0A5C6M3K8"/>
<feature type="compositionally biased region" description="Polar residues" evidence="1">
    <location>
        <begin position="120"/>
        <end position="132"/>
    </location>
</feature>
<name>A0A5C6M3K8_9PLAN</name>
<proteinExistence type="predicted"/>
<dbReference type="InterPro" id="IPR012657">
    <property type="entry name" value="23S_rRNA-intervening_sequence"/>
</dbReference>
<comment type="caution">
    <text evidence="2">The sequence shown here is derived from an EMBL/GenBank/DDBJ whole genome shotgun (WGS) entry which is preliminary data.</text>
</comment>
<dbReference type="InterPro" id="IPR036583">
    <property type="entry name" value="23S_rRNA_IVS_sf"/>
</dbReference>
<reference evidence="2 3" key="2">
    <citation type="submission" date="2019-08" db="EMBL/GenBank/DDBJ databases">
        <authorList>
            <person name="Henke P."/>
        </authorList>
    </citation>
    <scope>NUCLEOTIDE SEQUENCE [LARGE SCALE GENOMIC DNA]</scope>
    <source>
        <strain evidence="2">Phe10_nw2017</strain>
    </source>
</reference>
<dbReference type="Gene3D" id="1.20.1440.60">
    <property type="entry name" value="23S rRNA-intervening sequence"/>
    <property type="match status" value="1"/>
</dbReference>
<dbReference type="SUPFAM" id="SSF158446">
    <property type="entry name" value="IVS-encoded protein-like"/>
    <property type="match status" value="1"/>
</dbReference>
<sequence length="139" mass="15468">MRAFRELLVWQKSHQLTLAVYSATRGFPREELYGLTSQIRRSASSIPANIAEGCGRGGDKELRRFLEIAMGSASELEYHLLLAQDLDMLDAPTYQPLHEQTCEVKRMLAGFIGRIGSAVSSQRTADSSNETKPPTEPKI</sequence>
<dbReference type="PANTHER" id="PTHR38471:SF2">
    <property type="entry name" value="FOUR HELIX BUNDLE PROTEIN"/>
    <property type="match status" value="1"/>
</dbReference>
<evidence type="ECO:0000313" key="2">
    <source>
        <dbReference type="EMBL" id="TWW07834.1"/>
    </source>
</evidence>
<dbReference type="Pfam" id="PF05635">
    <property type="entry name" value="23S_rRNA_IVP"/>
    <property type="match status" value="1"/>
</dbReference>
<dbReference type="EMBL" id="SRHE01000991">
    <property type="protein sequence ID" value="TWW07834.1"/>
    <property type="molecule type" value="Genomic_DNA"/>
</dbReference>
<protein>
    <submittedName>
        <fullName evidence="2">Four helix bundle protein</fullName>
    </submittedName>
</protein>
<feature type="region of interest" description="Disordered" evidence="1">
    <location>
        <begin position="120"/>
        <end position="139"/>
    </location>
</feature>
<evidence type="ECO:0000313" key="3">
    <source>
        <dbReference type="Proteomes" id="UP000321083"/>
    </source>
</evidence>